<dbReference type="FunFam" id="3.20.10.10:FF:000002">
    <property type="entry name" value="D-alanine aminotransferase"/>
    <property type="match status" value="1"/>
</dbReference>
<comment type="catalytic activity">
    <reaction evidence="12">
        <text>L-valine + 2-oxoglutarate = 3-methyl-2-oxobutanoate + L-glutamate</text>
        <dbReference type="Rhea" id="RHEA:24813"/>
        <dbReference type="ChEBI" id="CHEBI:11851"/>
        <dbReference type="ChEBI" id="CHEBI:16810"/>
        <dbReference type="ChEBI" id="CHEBI:29985"/>
        <dbReference type="ChEBI" id="CHEBI:57762"/>
        <dbReference type="EC" id="2.6.1.42"/>
    </reaction>
</comment>
<comment type="function">
    <text evidence="16">Involved in the biosynthesis of p-aminobenzoate (PABA), a precursor of tetrahydrofolate. Converts 4-amino-4-deoxychorismate into 4-aminobenzoate (PABA) and pyruvate.</text>
</comment>
<protein>
    <recommendedName>
        <fullName evidence="17">Aminodeoxychorismate lyase</fullName>
        <ecNumber evidence="7">2.6.1.42</ecNumber>
        <ecNumber evidence="11">4.1.3.38</ecNumber>
    </recommendedName>
    <alternativeName>
        <fullName evidence="18">4-amino-4-deoxychorismate lyase</fullName>
    </alternativeName>
</protein>
<comment type="pathway">
    <text evidence="5">Amino-acid biosynthesis; L-leucine biosynthesis; L-leucine from 3-methyl-2-oxobutanoate: step 4/4.</text>
</comment>
<evidence type="ECO:0000256" key="6">
    <source>
        <dbReference type="ARBA" id="ARBA00009320"/>
    </source>
</evidence>
<evidence type="ECO:0000256" key="4">
    <source>
        <dbReference type="ARBA" id="ARBA00004931"/>
    </source>
</evidence>
<evidence type="ECO:0000256" key="8">
    <source>
        <dbReference type="ARBA" id="ARBA00022898"/>
    </source>
</evidence>
<dbReference type="GO" id="GO:0004084">
    <property type="term" value="F:branched-chain-amino-acid transaminase activity"/>
    <property type="evidence" value="ECO:0007669"/>
    <property type="project" value="UniProtKB-EC"/>
</dbReference>
<dbReference type="InterPro" id="IPR043132">
    <property type="entry name" value="BCAT-like_C"/>
</dbReference>
<dbReference type="Gene3D" id="3.30.470.10">
    <property type="match status" value="1"/>
</dbReference>
<evidence type="ECO:0000256" key="20">
    <source>
        <dbReference type="RuleBase" id="RU004516"/>
    </source>
</evidence>
<comment type="pathway">
    <text evidence="4">Amino-acid biosynthesis; L-valine biosynthesis; L-valine from pyruvate: step 4/4.</text>
</comment>
<organism evidence="21 22">
    <name type="scientific">Marinobacter zhejiangensis</name>
    <dbReference type="NCBI Taxonomy" id="488535"/>
    <lineage>
        <taxon>Bacteria</taxon>
        <taxon>Pseudomonadati</taxon>
        <taxon>Pseudomonadota</taxon>
        <taxon>Gammaproteobacteria</taxon>
        <taxon>Pseudomonadales</taxon>
        <taxon>Marinobacteraceae</taxon>
        <taxon>Marinobacter</taxon>
    </lineage>
</organism>
<keyword evidence="8 20" id="KW-0663">Pyridoxal phosphate</keyword>
<dbReference type="InterPro" id="IPR043131">
    <property type="entry name" value="BCAT-like_N"/>
</dbReference>
<evidence type="ECO:0000256" key="2">
    <source>
        <dbReference type="ARBA" id="ARBA00003109"/>
    </source>
</evidence>
<dbReference type="PANTHER" id="PTHR42743:SF11">
    <property type="entry name" value="AMINODEOXYCHORISMATE LYASE"/>
    <property type="match status" value="1"/>
</dbReference>
<evidence type="ECO:0000256" key="10">
    <source>
        <dbReference type="ARBA" id="ARBA00035633"/>
    </source>
</evidence>
<dbReference type="SUPFAM" id="SSF56752">
    <property type="entry name" value="D-aminoacid aminotransferase-like PLP-dependent enzymes"/>
    <property type="match status" value="1"/>
</dbReference>
<dbReference type="AlphaFoldDB" id="A0A1I4LWL2"/>
<dbReference type="PROSITE" id="PS00770">
    <property type="entry name" value="AA_TRANSFER_CLASS_4"/>
    <property type="match status" value="1"/>
</dbReference>
<dbReference type="Gene3D" id="3.20.10.10">
    <property type="entry name" value="D-amino Acid Aminotransferase, subunit A, domain 2"/>
    <property type="match status" value="1"/>
</dbReference>
<dbReference type="OrthoDB" id="21319at2"/>
<evidence type="ECO:0000313" key="22">
    <source>
        <dbReference type="Proteomes" id="UP000198519"/>
    </source>
</evidence>
<evidence type="ECO:0000256" key="15">
    <source>
        <dbReference type="ARBA" id="ARBA00049529"/>
    </source>
</evidence>
<evidence type="ECO:0000256" key="3">
    <source>
        <dbReference type="ARBA" id="ARBA00004824"/>
    </source>
</evidence>
<keyword evidence="21" id="KW-0032">Aminotransferase</keyword>
<evidence type="ECO:0000256" key="17">
    <source>
        <dbReference type="ARBA" id="ARBA00069174"/>
    </source>
</evidence>
<dbReference type="EC" id="2.6.1.42" evidence="7"/>
<dbReference type="InterPro" id="IPR036038">
    <property type="entry name" value="Aminotransferase-like"/>
</dbReference>
<evidence type="ECO:0000256" key="18">
    <source>
        <dbReference type="ARBA" id="ARBA00080135"/>
    </source>
</evidence>
<dbReference type="InterPro" id="IPR001544">
    <property type="entry name" value="Aminotrans_IV"/>
</dbReference>
<evidence type="ECO:0000256" key="7">
    <source>
        <dbReference type="ARBA" id="ARBA00013053"/>
    </source>
</evidence>
<keyword evidence="9" id="KW-0289">Folate biosynthesis</keyword>
<comment type="similarity">
    <text evidence="6 19">Belongs to the class-IV pyridoxal-phosphate-dependent aminotransferase family.</text>
</comment>
<evidence type="ECO:0000256" key="11">
    <source>
        <dbReference type="ARBA" id="ARBA00035676"/>
    </source>
</evidence>
<keyword evidence="21" id="KW-0808">Transferase</keyword>
<comment type="pathway">
    <text evidence="10">Cofactor biosynthesis; tetrahydrofolate biosynthesis; 4-aminobenzoate from chorismate: step 2/2.</text>
</comment>
<gene>
    <name evidence="21" type="ORF">SAMN04487963_0701</name>
</gene>
<dbReference type="RefSeq" id="WP_092020485.1">
    <property type="nucleotide sequence ID" value="NZ_FOUE01000001.1"/>
</dbReference>
<comment type="function">
    <text evidence="2">Acts on leucine, isoleucine and valine.</text>
</comment>
<reference evidence="22" key="1">
    <citation type="submission" date="2016-10" db="EMBL/GenBank/DDBJ databases">
        <authorList>
            <person name="Varghese N."/>
            <person name="Submissions S."/>
        </authorList>
    </citation>
    <scope>NUCLEOTIDE SEQUENCE [LARGE SCALE GENOMIC DNA]</scope>
    <source>
        <strain evidence="22">CGMCC 1.7061</strain>
    </source>
</reference>
<dbReference type="STRING" id="488535.SAMN04487963_0701"/>
<dbReference type="Pfam" id="PF01063">
    <property type="entry name" value="Aminotran_4"/>
    <property type="match status" value="1"/>
</dbReference>
<evidence type="ECO:0000256" key="19">
    <source>
        <dbReference type="RuleBase" id="RU004106"/>
    </source>
</evidence>
<evidence type="ECO:0000256" key="14">
    <source>
        <dbReference type="ARBA" id="ARBA00049229"/>
    </source>
</evidence>
<comment type="catalytic activity">
    <reaction evidence="13">
        <text>L-isoleucine + 2-oxoglutarate = (S)-3-methyl-2-oxopentanoate + L-glutamate</text>
        <dbReference type="Rhea" id="RHEA:24801"/>
        <dbReference type="ChEBI" id="CHEBI:16810"/>
        <dbReference type="ChEBI" id="CHEBI:29985"/>
        <dbReference type="ChEBI" id="CHEBI:35146"/>
        <dbReference type="ChEBI" id="CHEBI:58045"/>
        <dbReference type="EC" id="2.6.1.42"/>
    </reaction>
</comment>
<sequence length="297" mass="32113">MDAPAQTRSPSPTPYWKNGQMVGTADAVVSVFDHGLLYGDGCFEGLRFYGRRPFRLDRHLQRLRRSLRALAIDIPYSEDDLAQAVADCIDHSGQDQGYLRILVTRGEGDLGLNPANCRSPSVFILASPLALVSDEARQQGITLITSSIKRMVGSGLDPRVKTLNYLHSILARAEANAAKVDEAILLNQFGQVAECSAENLFIFDGTHLLTPPLQDGALGGITRETVMELAVAEGIPCREQSLTGYDLYNARECFLCGSGARLIPVRAIDGRTLATCPGDVYLRVSGAFQALIAKACG</sequence>
<comment type="catalytic activity">
    <reaction evidence="14">
        <text>L-leucine + 2-oxoglutarate = 4-methyl-2-oxopentanoate + L-glutamate</text>
        <dbReference type="Rhea" id="RHEA:18321"/>
        <dbReference type="ChEBI" id="CHEBI:16810"/>
        <dbReference type="ChEBI" id="CHEBI:17865"/>
        <dbReference type="ChEBI" id="CHEBI:29985"/>
        <dbReference type="ChEBI" id="CHEBI:57427"/>
        <dbReference type="EC" id="2.6.1.42"/>
    </reaction>
</comment>
<dbReference type="GO" id="GO:0005829">
    <property type="term" value="C:cytosol"/>
    <property type="evidence" value="ECO:0007669"/>
    <property type="project" value="TreeGrafter"/>
</dbReference>
<dbReference type="GO" id="GO:0008696">
    <property type="term" value="F:4-amino-4-deoxychorismate lyase activity"/>
    <property type="evidence" value="ECO:0007669"/>
    <property type="project" value="UniProtKB-EC"/>
</dbReference>
<keyword evidence="22" id="KW-1185">Reference proteome</keyword>
<dbReference type="InterPro" id="IPR018300">
    <property type="entry name" value="Aminotrans_IV_CS"/>
</dbReference>
<comment type="catalytic activity">
    <reaction evidence="15">
        <text>4-amino-4-deoxychorismate = 4-aminobenzoate + pyruvate + H(+)</text>
        <dbReference type="Rhea" id="RHEA:16201"/>
        <dbReference type="ChEBI" id="CHEBI:15361"/>
        <dbReference type="ChEBI" id="CHEBI:15378"/>
        <dbReference type="ChEBI" id="CHEBI:17836"/>
        <dbReference type="ChEBI" id="CHEBI:58406"/>
        <dbReference type="EC" id="4.1.3.38"/>
    </reaction>
</comment>
<dbReference type="GO" id="GO:0008652">
    <property type="term" value="P:amino acid biosynthetic process"/>
    <property type="evidence" value="ECO:0007669"/>
    <property type="project" value="UniProtKB-ARBA"/>
</dbReference>
<name>A0A1I4LWL2_9GAMM</name>
<evidence type="ECO:0000313" key="21">
    <source>
        <dbReference type="EMBL" id="SFL95223.1"/>
    </source>
</evidence>
<comment type="cofactor">
    <cofactor evidence="1 20">
        <name>pyridoxal 5'-phosphate</name>
        <dbReference type="ChEBI" id="CHEBI:597326"/>
    </cofactor>
</comment>
<proteinExistence type="inferred from homology"/>
<comment type="pathway">
    <text evidence="3">Amino-acid biosynthesis; L-isoleucine biosynthesis; L-isoleucine from 2-oxobutanoate: step 4/4.</text>
</comment>
<dbReference type="InterPro" id="IPR050571">
    <property type="entry name" value="Class-IV_PLP-Dep_Aminotrnsfr"/>
</dbReference>
<evidence type="ECO:0000256" key="1">
    <source>
        <dbReference type="ARBA" id="ARBA00001933"/>
    </source>
</evidence>
<dbReference type="EC" id="4.1.3.38" evidence="11"/>
<evidence type="ECO:0000256" key="12">
    <source>
        <dbReference type="ARBA" id="ARBA00048212"/>
    </source>
</evidence>
<accession>A0A1I4LWL2</accession>
<dbReference type="GO" id="GO:0046656">
    <property type="term" value="P:folic acid biosynthetic process"/>
    <property type="evidence" value="ECO:0007669"/>
    <property type="project" value="UniProtKB-KW"/>
</dbReference>
<evidence type="ECO:0000256" key="13">
    <source>
        <dbReference type="ARBA" id="ARBA00048798"/>
    </source>
</evidence>
<dbReference type="EMBL" id="FOUE01000001">
    <property type="protein sequence ID" value="SFL95223.1"/>
    <property type="molecule type" value="Genomic_DNA"/>
</dbReference>
<evidence type="ECO:0000256" key="5">
    <source>
        <dbReference type="ARBA" id="ARBA00005072"/>
    </source>
</evidence>
<dbReference type="PANTHER" id="PTHR42743">
    <property type="entry name" value="AMINO-ACID AMINOTRANSFERASE"/>
    <property type="match status" value="1"/>
</dbReference>
<evidence type="ECO:0000256" key="16">
    <source>
        <dbReference type="ARBA" id="ARBA00054027"/>
    </source>
</evidence>
<dbReference type="Proteomes" id="UP000198519">
    <property type="component" value="Unassembled WGS sequence"/>
</dbReference>
<evidence type="ECO:0000256" key="9">
    <source>
        <dbReference type="ARBA" id="ARBA00022909"/>
    </source>
</evidence>